<reference evidence="1" key="1">
    <citation type="submission" date="2018-05" db="EMBL/GenBank/DDBJ databases">
        <title>Draft genome of Mucuna pruriens seed.</title>
        <authorList>
            <person name="Nnadi N.E."/>
            <person name="Vos R."/>
            <person name="Hasami M.H."/>
            <person name="Devisetty U.K."/>
            <person name="Aguiy J.C."/>
        </authorList>
    </citation>
    <scope>NUCLEOTIDE SEQUENCE [LARGE SCALE GENOMIC DNA]</scope>
    <source>
        <strain evidence="1">JCA_2017</strain>
    </source>
</reference>
<dbReference type="AlphaFoldDB" id="A0A371F639"/>
<keyword evidence="2" id="KW-1185">Reference proteome</keyword>
<evidence type="ECO:0008006" key="3">
    <source>
        <dbReference type="Google" id="ProtNLM"/>
    </source>
</evidence>
<feature type="non-terminal residue" evidence="1">
    <location>
        <position position="1"/>
    </location>
</feature>
<dbReference type="PANTHER" id="PTHR45749:SF32">
    <property type="entry name" value="ZINC FINGER MYM-TYPE PROTEIN 1-LIKE"/>
    <property type="match status" value="1"/>
</dbReference>
<protein>
    <recommendedName>
        <fullName evidence="3">DUF4371 domain-containing protein</fullName>
    </recommendedName>
</protein>
<dbReference type="PANTHER" id="PTHR45749">
    <property type="match status" value="1"/>
</dbReference>
<organism evidence="1 2">
    <name type="scientific">Mucuna pruriens</name>
    <name type="common">Velvet bean</name>
    <name type="synonym">Dolichos pruriens</name>
    <dbReference type="NCBI Taxonomy" id="157652"/>
    <lineage>
        <taxon>Eukaryota</taxon>
        <taxon>Viridiplantae</taxon>
        <taxon>Streptophyta</taxon>
        <taxon>Embryophyta</taxon>
        <taxon>Tracheophyta</taxon>
        <taxon>Spermatophyta</taxon>
        <taxon>Magnoliopsida</taxon>
        <taxon>eudicotyledons</taxon>
        <taxon>Gunneridae</taxon>
        <taxon>Pentapetalae</taxon>
        <taxon>rosids</taxon>
        <taxon>fabids</taxon>
        <taxon>Fabales</taxon>
        <taxon>Fabaceae</taxon>
        <taxon>Papilionoideae</taxon>
        <taxon>50 kb inversion clade</taxon>
        <taxon>NPAAA clade</taxon>
        <taxon>indigoferoid/millettioid clade</taxon>
        <taxon>Phaseoleae</taxon>
        <taxon>Mucuna</taxon>
    </lineage>
</organism>
<sequence length="105" mass="12040">MRDYQLKNILVLNSNFFQEFINVLNEYAFNIFDISGQGYDNESSMKGKHQGVPKRLLAINPRAFCTTYGCYKLNLVLCDMANSSPRAISLFCVLQCIYKLFASFT</sequence>
<dbReference type="EMBL" id="QJKJ01010426">
    <property type="protein sequence ID" value="RDX73739.1"/>
    <property type="molecule type" value="Genomic_DNA"/>
</dbReference>
<comment type="caution">
    <text evidence="1">The sequence shown here is derived from an EMBL/GenBank/DDBJ whole genome shotgun (WGS) entry which is preliminary data.</text>
</comment>
<dbReference type="STRING" id="157652.A0A371F639"/>
<dbReference type="OrthoDB" id="1376117at2759"/>
<accession>A0A371F639</accession>
<evidence type="ECO:0000313" key="1">
    <source>
        <dbReference type="EMBL" id="RDX73739.1"/>
    </source>
</evidence>
<name>A0A371F639_MUCPR</name>
<proteinExistence type="predicted"/>
<gene>
    <name evidence="1" type="ORF">CR513_46607</name>
</gene>
<evidence type="ECO:0000313" key="2">
    <source>
        <dbReference type="Proteomes" id="UP000257109"/>
    </source>
</evidence>
<dbReference type="Proteomes" id="UP000257109">
    <property type="component" value="Unassembled WGS sequence"/>
</dbReference>